<proteinExistence type="predicted"/>
<reference evidence="1" key="1">
    <citation type="submission" date="2014-11" db="EMBL/GenBank/DDBJ databases">
        <authorList>
            <person name="Amaro Gonzalez C."/>
        </authorList>
    </citation>
    <scope>NUCLEOTIDE SEQUENCE</scope>
</reference>
<protein>
    <submittedName>
        <fullName evidence="1">Uncharacterized protein</fullName>
    </submittedName>
</protein>
<accession>A0A0E9S896</accession>
<organism evidence="1">
    <name type="scientific">Anguilla anguilla</name>
    <name type="common">European freshwater eel</name>
    <name type="synonym">Muraena anguilla</name>
    <dbReference type="NCBI Taxonomy" id="7936"/>
    <lineage>
        <taxon>Eukaryota</taxon>
        <taxon>Metazoa</taxon>
        <taxon>Chordata</taxon>
        <taxon>Craniata</taxon>
        <taxon>Vertebrata</taxon>
        <taxon>Euteleostomi</taxon>
        <taxon>Actinopterygii</taxon>
        <taxon>Neopterygii</taxon>
        <taxon>Teleostei</taxon>
        <taxon>Anguilliformes</taxon>
        <taxon>Anguillidae</taxon>
        <taxon>Anguilla</taxon>
    </lineage>
</organism>
<reference evidence="1" key="2">
    <citation type="journal article" date="2015" name="Fish Shellfish Immunol.">
        <title>Early steps in the European eel (Anguilla anguilla)-Vibrio vulnificus interaction in the gills: Role of the RtxA13 toxin.</title>
        <authorList>
            <person name="Callol A."/>
            <person name="Pajuelo D."/>
            <person name="Ebbesson L."/>
            <person name="Teles M."/>
            <person name="MacKenzie S."/>
            <person name="Amaro C."/>
        </authorList>
    </citation>
    <scope>NUCLEOTIDE SEQUENCE</scope>
</reference>
<dbReference type="AlphaFoldDB" id="A0A0E9S896"/>
<sequence>MGPLNLINNRILNHNSGLEDRKLSARICLTRDRSISKAH</sequence>
<name>A0A0E9S896_ANGAN</name>
<evidence type="ECO:0000313" key="1">
    <source>
        <dbReference type="EMBL" id="JAH37486.1"/>
    </source>
</evidence>
<dbReference type="EMBL" id="GBXM01071091">
    <property type="protein sequence ID" value="JAH37486.1"/>
    <property type="molecule type" value="Transcribed_RNA"/>
</dbReference>